<keyword evidence="1" id="KW-0812">Transmembrane</keyword>
<evidence type="ECO:0000256" key="1">
    <source>
        <dbReference type="SAM" id="Phobius"/>
    </source>
</evidence>
<dbReference type="EMBL" id="JBGMDY010000010">
    <property type="protein sequence ID" value="KAL2320096.1"/>
    <property type="molecule type" value="Genomic_DNA"/>
</dbReference>
<organism evidence="2 3">
    <name type="scientific">Flemingia macrophylla</name>
    <dbReference type="NCBI Taxonomy" id="520843"/>
    <lineage>
        <taxon>Eukaryota</taxon>
        <taxon>Viridiplantae</taxon>
        <taxon>Streptophyta</taxon>
        <taxon>Embryophyta</taxon>
        <taxon>Tracheophyta</taxon>
        <taxon>Spermatophyta</taxon>
        <taxon>Magnoliopsida</taxon>
        <taxon>eudicotyledons</taxon>
        <taxon>Gunneridae</taxon>
        <taxon>Pentapetalae</taxon>
        <taxon>rosids</taxon>
        <taxon>fabids</taxon>
        <taxon>Fabales</taxon>
        <taxon>Fabaceae</taxon>
        <taxon>Papilionoideae</taxon>
        <taxon>50 kb inversion clade</taxon>
        <taxon>NPAAA clade</taxon>
        <taxon>indigoferoid/millettioid clade</taxon>
        <taxon>Phaseoleae</taxon>
        <taxon>Flemingia</taxon>
    </lineage>
</organism>
<keyword evidence="3" id="KW-1185">Reference proteome</keyword>
<evidence type="ECO:0000313" key="2">
    <source>
        <dbReference type="EMBL" id="KAL2320096.1"/>
    </source>
</evidence>
<sequence length="190" mass="20285">MLFSVLPLTPQSPLHPPFASGTRFCSFHLWSDLAASASSTSGLSFELVQALWVAIPLVCFEVLRASNLSAAHCSGSGSLFLHCMGLLIVVVCSGFFSVVVCSGSLFLTSSAAHLFHCCRYVPSAAHCPTTAHVLWFTVLFALSDGSAAHLQVIYTLHACNVSEFGSLLITSLRLGFSPINDTGSYRLLKL</sequence>
<gene>
    <name evidence="2" type="ORF">Fmac_029065</name>
</gene>
<accession>A0ABD1L997</accession>
<keyword evidence="1" id="KW-0472">Membrane</keyword>
<dbReference type="Proteomes" id="UP001603857">
    <property type="component" value="Unassembled WGS sequence"/>
</dbReference>
<reference evidence="2 3" key="1">
    <citation type="submission" date="2024-08" db="EMBL/GenBank/DDBJ databases">
        <title>Insights into the chromosomal genome structure of Flemingia macrophylla.</title>
        <authorList>
            <person name="Ding Y."/>
            <person name="Zhao Y."/>
            <person name="Bi W."/>
            <person name="Wu M."/>
            <person name="Zhao G."/>
            <person name="Gong Y."/>
            <person name="Li W."/>
            <person name="Zhang P."/>
        </authorList>
    </citation>
    <scope>NUCLEOTIDE SEQUENCE [LARGE SCALE GENOMIC DNA]</scope>
    <source>
        <strain evidence="2">DYQJB</strain>
        <tissue evidence="2">Leaf</tissue>
    </source>
</reference>
<dbReference type="AlphaFoldDB" id="A0ABD1L997"/>
<feature type="transmembrane region" description="Helical" evidence="1">
    <location>
        <begin position="84"/>
        <end position="107"/>
    </location>
</feature>
<protein>
    <submittedName>
        <fullName evidence="2">Uncharacterized protein</fullName>
    </submittedName>
</protein>
<comment type="caution">
    <text evidence="2">The sequence shown here is derived from an EMBL/GenBank/DDBJ whole genome shotgun (WGS) entry which is preliminary data.</text>
</comment>
<name>A0ABD1L997_9FABA</name>
<proteinExistence type="predicted"/>
<keyword evidence="1" id="KW-1133">Transmembrane helix</keyword>
<evidence type="ECO:0000313" key="3">
    <source>
        <dbReference type="Proteomes" id="UP001603857"/>
    </source>
</evidence>